<dbReference type="PANTHER" id="PTHR43381">
    <property type="entry name" value="TRANSLATION INITIATION FACTOR IF-2-RELATED"/>
    <property type="match status" value="1"/>
</dbReference>
<dbReference type="STRING" id="64702.SAMN05443377_101167"/>
<dbReference type="SUPFAM" id="SSF50447">
    <property type="entry name" value="Translation proteins"/>
    <property type="match status" value="2"/>
</dbReference>
<feature type="binding site" evidence="8">
    <location>
        <begin position="601"/>
        <end position="605"/>
    </location>
    <ligand>
        <name>GTP</name>
        <dbReference type="ChEBI" id="CHEBI:37565"/>
    </ligand>
</feature>
<dbReference type="InterPro" id="IPR044145">
    <property type="entry name" value="IF2_II"/>
</dbReference>
<evidence type="ECO:0000256" key="3">
    <source>
        <dbReference type="ARBA" id="ARBA00022540"/>
    </source>
</evidence>
<dbReference type="FunFam" id="2.40.30.10:FF:000008">
    <property type="entry name" value="Translation initiation factor IF-2"/>
    <property type="match status" value="1"/>
</dbReference>
<dbReference type="FunFam" id="2.40.30.10:FF:000007">
    <property type="entry name" value="Translation initiation factor IF-2"/>
    <property type="match status" value="1"/>
</dbReference>
<feature type="region of interest" description="Disordered" evidence="10">
    <location>
        <begin position="43"/>
        <end position="452"/>
    </location>
</feature>
<evidence type="ECO:0000256" key="1">
    <source>
        <dbReference type="ARBA" id="ARBA00007733"/>
    </source>
</evidence>
<dbReference type="Gene3D" id="3.40.50.10050">
    <property type="entry name" value="Translation initiation factor IF- 2, domain 3"/>
    <property type="match status" value="1"/>
</dbReference>
<accession>A0A1H9PN76</accession>
<evidence type="ECO:0000256" key="6">
    <source>
        <dbReference type="ARBA" id="ARBA00023134"/>
    </source>
</evidence>
<keyword evidence="5 8" id="KW-0648">Protein biosynthesis</keyword>
<feature type="domain" description="Tr-type G" evidence="11">
    <location>
        <begin position="542"/>
        <end position="713"/>
    </location>
</feature>
<dbReference type="HAMAP" id="MF_00100_B">
    <property type="entry name" value="IF_2_B"/>
    <property type="match status" value="1"/>
</dbReference>
<dbReference type="FunFam" id="3.40.50.10050:FF:000001">
    <property type="entry name" value="Translation initiation factor IF-2"/>
    <property type="match status" value="1"/>
</dbReference>
<dbReference type="SUPFAM" id="SSF52540">
    <property type="entry name" value="P-loop containing nucleoside triphosphate hydrolases"/>
    <property type="match status" value="1"/>
</dbReference>
<dbReference type="CDD" id="cd03692">
    <property type="entry name" value="mtIF2_IVc"/>
    <property type="match status" value="1"/>
</dbReference>
<comment type="caution">
    <text evidence="8">Lacks conserved residue(s) required for the propagation of feature annotation.</text>
</comment>
<dbReference type="GO" id="GO:0003924">
    <property type="term" value="F:GTPase activity"/>
    <property type="evidence" value="ECO:0007669"/>
    <property type="project" value="UniProtKB-UniRule"/>
</dbReference>
<dbReference type="InterPro" id="IPR009000">
    <property type="entry name" value="Transl_B-barrel_sf"/>
</dbReference>
<name>A0A1H9PN76_9ACTN</name>
<organism evidence="12 13">
    <name type="scientific">Propionibacterium cyclohexanicum</name>
    <dbReference type="NCBI Taxonomy" id="64702"/>
    <lineage>
        <taxon>Bacteria</taxon>
        <taxon>Bacillati</taxon>
        <taxon>Actinomycetota</taxon>
        <taxon>Actinomycetes</taxon>
        <taxon>Propionibacteriales</taxon>
        <taxon>Propionibacteriaceae</taxon>
        <taxon>Propionibacterium</taxon>
    </lineage>
</organism>
<dbReference type="Pfam" id="PF22042">
    <property type="entry name" value="EF-G_D2"/>
    <property type="match status" value="1"/>
</dbReference>
<keyword evidence="13" id="KW-1185">Reference proteome</keyword>
<dbReference type="CDD" id="cd03702">
    <property type="entry name" value="IF2_mtIF2_II"/>
    <property type="match status" value="1"/>
</dbReference>
<evidence type="ECO:0000256" key="5">
    <source>
        <dbReference type="ARBA" id="ARBA00022917"/>
    </source>
</evidence>
<dbReference type="SUPFAM" id="SSF52156">
    <property type="entry name" value="Initiation factor IF2/eIF5b, domain 3"/>
    <property type="match status" value="1"/>
</dbReference>
<dbReference type="NCBIfam" id="TIGR00231">
    <property type="entry name" value="small_GTP"/>
    <property type="match status" value="1"/>
</dbReference>
<dbReference type="InterPro" id="IPR000795">
    <property type="entry name" value="T_Tr_GTP-bd_dom"/>
</dbReference>
<dbReference type="GO" id="GO:0005829">
    <property type="term" value="C:cytosol"/>
    <property type="evidence" value="ECO:0007669"/>
    <property type="project" value="TreeGrafter"/>
</dbReference>
<sequence length="1051" mass="109239">MAKVRVYELAKELGLESKELLAKLNDMGEFVRSASSTIEAPVVRRVTDKVHSEQGSGKSAAKTSGSRPVPKPHPAGGRGPAAPHAGQASVQHASAPHTTDAPAAGHDGQTPAEPAAHGTQPAAAQPAPAAPSSGRAAAPHHNGPTPGDVRASRQPRVTPKAPTPQSGPVSSPTPRPGAATRPGSARPGGTPRPSASPSQPSTGHRPGGTAAPSPHAPAGVPHSPQSHGPASQPRTPGHPGGEHATSARPGPRPVPHPGRPAARPGATGGLPGAPTRRSGTPRPGNNPFSSSQGMGQQRRSPEHTHGGANPGGGDSRRGPRPGAGTSGLPRPGGTSGLPRPNPAMMPKRHNSQLAPAGQRGGTANRGGRGRGGFGGPNRGAGGGFHGGAPGVGAPVGGGRGGRGGRGGSGTQGAFGRGGAGRRGRKSRKQRRQEFDEMQAPSMGGLHIRKGNGSTIRLRRGSSLTDLAEKIGVDAAQLVQVLFNLGEMITATQSVPDETLEVLGAELNFKIEVVSPEDEDRELLESFDLEFGENEGGDDDLAPRPPVVTVMGHVDHGKTKLLDALRHTHVVEGEAGGITQSIGAYQVKAEVEGEERAITFIDTPGHEAFTAMRARGAKSTDIAVLVVAADDGVMPQTIEAMNHAKAADVPIVVAVNKIDKPGADPTKVRGQLTEFDLVPEEYGGDTMFVDVSAVTHEGLDKLLAAIILTADAALDLRANPDMPAQGVAIEAHLDKGRGPVATALVQRGTLRKGDSVVAGSAYGRVRALVNDHGQQIDEAPPSMPVQVIGLTSVPGAGDNFLVVDDDRMARQIAEKREARMRAAQQAASSRRRTLDELFEQMEKGETGELLLILKGDSAGSVEALEDALSKIDVGDEVDLRVIDRGVGAITETNVSLAAASEPHAVIIGFNVRPTVQATRLADQNNVDVRYYTVIYDAIDEIEAALKGMLKPVFEEKRLGTAEIREIFRSSKVGNIAGCMILDGTIHRNGKARLIRDGVVLSETSIASLRRGKDDVSEVREGFECGLTLVNYSDIHVGDQIESYEMVEKVREK</sequence>
<evidence type="ECO:0000259" key="11">
    <source>
        <dbReference type="PROSITE" id="PS51722"/>
    </source>
</evidence>
<comment type="function">
    <text evidence="7 8 9">One of the essential components for the initiation of protein synthesis. Protects formylmethionyl-tRNA from spontaneous hydrolysis and promotes its binding to the 30S ribosomal subunits. Also involved in the hydrolysis of GTP during the formation of the 70S ribosomal complex.</text>
</comment>
<comment type="similarity">
    <text evidence="1 8 9">Belongs to the TRAFAC class translation factor GTPase superfamily. Classic translation factor GTPase family. IF-2 subfamily.</text>
</comment>
<dbReference type="FunFam" id="3.40.50.300:FF:000019">
    <property type="entry name" value="Translation initiation factor IF-2"/>
    <property type="match status" value="1"/>
</dbReference>
<dbReference type="GO" id="GO:0005525">
    <property type="term" value="F:GTP binding"/>
    <property type="evidence" value="ECO:0007669"/>
    <property type="project" value="UniProtKB-KW"/>
</dbReference>
<feature type="binding site" evidence="8">
    <location>
        <begin position="551"/>
        <end position="558"/>
    </location>
    <ligand>
        <name>GTP</name>
        <dbReference type="ChEBI" id="CHEBI:37565"/>
    </ligand>
</feature>
<keyword evidence="3 8" id="KW-0396">Initiation factor</keyword>
<evidence type="ECO:0000256" key="2">
    <source>
        <dbReference type="ARBA" id="ARBA00020675"/>
    </source>
</evidence>
<dbReference type="Gene3D" id="1.10.10.2480">
    <property type="match status" value="1"/>
</dbReference>
<protein>
    <recommendedName>
        <fullName evidence="2 8">Translation initiation factor IF-2</fullName>
    </recommendedName>
</protein>
<evidence type="ECO:0000256" key="9">
    <source>
        <dbReference type="RuleBase" id="RU000644"/>
    </source>
</evidence>
<dbReference type="RefSeq" id="WP_091966684.1">
    <property type="nucleotide sequence ID" value="NZ_FOGZ01000001.1"/>
</dbReference>
<evidence type="ECO:0000256" key="8">
    <source>
        <dbReference type="HAMAP-Rule" id="MF_00100"/>
    </source>
</evidence>
<feature type="compositionally biased region" description="Gly residues" evidence="10">
    <location>
        <begin position="358"/>
        <end position="418"/>
    </location>
</feature>
<dbReference type="PRINTS" id="PR00315">
    <property type="entry name" value="ELONGATNFCT"/>
</dbReference>
<dbReference type="Proteomes" id="UP000198815">
    <property type="component" value="Unassembled WGS sequence"/>
</dbReference>
<dbReference type="InterPro" id="IPR053905">
    <property type="entry name" value="EF-G-like_DII"/>
</dbReference>
<feature type="compositionally biased region" description="Low complexity" evidence="10">
    <location>
        <begin position="289"/>
        <end position="298"/>
    </location>
</feature>
<dbReference type="AlphaFoldDB" id="A0A1H9PN76"/>
<evidence type="ECO:0000256" key="10">
    <source>
        <dbReference type="SAM" id="MobiDB-lite"/>
    </source>
</evidence>
<dbReference type="PANTHER" id="PTHR43381:SF5">
    <property type="entry name" value="TR-TYPE G DOMAIN-CONTAINING PROTEIN"/>
    <property type="match status" value="1"/>
</dbReference>
<dbReference type="NCBIfam" id="TIGR00487">
    <property type="entry name" value="IF-2"/>
    <property type="match status" value="1"/>
</dbReference>
<feature type="binding site" evidence="8">
    <location>
        <begin position="655"/>
        <end position="658"/>
    </location>
    <ligand>
        <name>GTP</name>
        <dbReference type="ChEBI" id="CHEBI:37565"/>
    </ligand>
</feature>
<keyword evidence="6 8" id="KW-0342">GTP-binding</keyword>
<dbReference type="InterPro" id="IPR023115">
    <property type="entry name" value="TIF_IF2_dom3"/>
</dbReference>
<dbReference type="GO" id="GO:0003743">
    <property type="term" value="F:translation initiation factor activity"/>
    <property type="evidence" value="ECO:0007669"/>
    <property type="project" value="UniProtKB-UniRule"/>
</dbReference>
<dbReference type="PROSITE" id="PS51722">
    <property type="entry name" value="G_TR_2"/>
    <property type="match status" value="1"/>
</dbReference>
<evidence type="ECO:0000313" key="13">
    <source>
        <dbReference type="Proteomes" id="UP000198815"/>
    </source>
</evidence>
<feature type="compositionally biased region" description="Basic residues" evidence="10">
    <location>
        <begin position="419"/>
        <end position="430"/>
    </location>
</feature>
<gene>
    <name evidence="8" type="primary">infB</name>
    <name evidence="12" type="ORF">SAMN05443377_101167</name>
</gene>
<comment type="subcellular location">
    <subcellularLocation>
        <location evidence="8">Cytoplasm</location>
    </subcellularLocation>
</comment>
<dbReference type="EMBL" id="FOGZ01000001">
    <property type="protein sequence ID" value="SER49766.1"/>
    <property type="molecule type" value="Genomic_DNA"/>
</dbReference>
<dbReference type="Pfam" id="PF04760">
    <property type="entry name" value="IF2_N"/>
    <property type="match status" value="2"/>
</dbReference>
<dbReference type="Pfam" id="PF11987">
    <property type="entry name" value="IF-2"/>
    <property type="match status" value="1"/>
</dbReference>
<keyword evidence="8" id="KW-0963">Cytoplasm</keyword>
<dbReference type="Gene3D" id="2.40.30.10">
    <property type="entry name" value="Translation factors"/>
    <property type="match status" value="2"/>
</dbReference>
<dbReference type="Gene3D" id="3.40.50.300">
    <property type="entry name" value="P-loop containing nucleotide triphosphate hydrolases"/>
    <property type="match status" value="1"/>
</dbReference>
<feature type="compositionally biased region" description="Polar residues" evidence="10">
    <location>
        <begin position="223"/>
        <end position="234"/>
    </location>
</feature>
<keyword evidence="4 8" id="KW-0547">Nucleotide-binding</keyword>
<dbReference type="InterPro" id="IPR036925">
    <property type="entry name" value="TIF_IF2_dom3_sf"/>
</dbReference>
<dbReference type="InterPro" id="IPR006847">
    <property type="entry name" value="IF2_N"/>
</dbReference>
<evidence type="ECO:0000256" key="7">
    <source>
        <dbReference type="ARBA" id="ARBA00025162"/>
    </source>
</evidence>
<dbReference type="InterPro" id="IPR000178">
    <property type="entry name" value="TF_IF2_bacterial-like"/>
</dbReference>
<dbReference type="OrthoDB" id="9811804at2"/>
<feature type="compositionally biased region" description="Polar residues" evidence="10">
    <location>
        <begin position="163"/>
        <end position="172"/>
    </location>
</feature>
<evidence type="ECO:0000256" key="4">
    <source>
        <dbReference type="ARBA" id="ARBA00022741"/>
    </source>
</evidence>
<feature type="compositionally biased region" description="Low complexity" evidence="10">
    <location>
        <begin position="112"/>
        <end position="140"/>
    </location>
</feature>
<dbReference type="InterPro" id="IPR015760">
    <property type="entry name" value="TIF_IF2"/>
</dbReference>
<proteinExistence type="inferred from homology"/>
<dbReference type="CDD" id="cd01887">
    <property type="entry name" value="IF2_eIF5B"/>
    <property type="match status" value="1"/>
</dbReference>
<feature type="compositionally biased region" description="Polar residues" evidence="10">
    <location>
        <begin position="193"/>
        <end position="202"/>
    </location>
</feature>
<dbReference type="InterPro" id="IPR027417">
    <property type="entry name" value="P-loop_NTPase"/>
</dbReference>
<feature type="compositionally biased region" description="Low complexity" evidence="10">
    <location>
        <begin position="55"/>
        <end position="66"/>
    </location>
</feature>
<dbReference type="Pfam" id="PF00009">
    <property type="entry name" value="GTP_EFTU"/>
    <property type="match status" value="1"/>
</dbReference>
<dbReference type="InterPro" id="IPR005225">
    <property type="entry name" value="Small_GTP-bd"/>
</dbReference>
<reference evidence="12 13" key="1">
    <citation type="submission" date="2016-10" db="EMBL/GenBank/DDBJ databases">
        <authorList>
            <person name="de Groot N.N."/>
        </authorList>
    </citation>
    <scope>NUCLEOTIDE SEQUENCE [LARGE SCALE GENOMIC DNA]</scope>
    <source>
        <strain evidence="12 13">DSM 16859</strain>
    </source>
</reference>
<evidence type="ECO:0000313" key="12">
    <source>
        <dbReference type="EMBL" id="SER49766.1"/>
    </source>
</evidence>